<accession>A0A1B7MMC1</accession>
<dbReference type="EMBL" id="KV448716">
    <property type="protein sequence ID" value="OAX33731.1"/>
    <property type="molecule type" value="Genomic_DNA"/>
</dbReference>
<feature type="compositionally biased region" description="Low complexity" evidence="1">
    <location>
        <begin position="11"/>
        <end position="28"/>
    </location>
</feature>
<gene>
    <name evidence="2" type="ORF">K503DRAFT_775279</name>
</gene>
<evidence type="ECO:0000313" key="2">
    <source>
        <dbReference type="EMBL" id="OAX33731.1"/>
    </source>
</evidence>
<organism evidence="2 3">
    <name type="scientific">Rhizopogon vinicolor AM-OR11-026</name>
    <dbReference type="NCBI Taxonomy" id="1314800"/>
    <lineage>
        <taxon>Eukaryota</taxon>
        <taxon>Fungi</taxon>
        <taxon>Dikarya</taxon>
        <taxon>Basidiomycota</taxon>
        <taxon>Agaricomycotina</taxon>
        <taxon>Agaricomycetes</taxon>
        <taxon>Agaricomycetidae</taxon>
        <taxon>Boletales</taxon>
        <taxon>Suillineae</taxon>
        <taxon>Rhizopogonaceae</taxon>
        <taxon>Rhizopogon</taxon>
    </lineage>
</organism>
<feature type="region of interest" description="Disordered" evidence="1">
    <location>
        <begin position="1"/>
        <end position="33"/>
    </location>
</feature>
<evidence type="ECO:0000313" key="3">
    <source>
        <dbReference type="Proteomes" id="UP000092154"/>
    </source>
</evidence>
<reference evidence="2 3" key="1">
    <citation type="submission" date="2016-06" db="EMBL/GenBank/DDBJ databases">
        <title>Comparative genomics of the ectomycorrhizal sister species Rhizopogon vinicolor and Rhizopogon vesiculosus (Basidiomycota: Boletales) reveals a divergence of the mating type B locus.</title>
        <authorList>
            <consortium name="DOE Joint Genome Institute"/>
            <person name="Mujic A.B."/>
            <person name="Kuo A."/>
            <person name="Tritt A."/>
            <person name="Lipzen A."/>
            <person name="Chen C."/>
            <person name="Johnson J."/>
            <person name="Sharma A."/>
            <person name="Barry K."/>
            <person name="Grigoriev I.V."/>
            <person name="Spatafora J.W."/>
        </authorList>
    </citation>
    <scope>NUCLEOTIDE SEQUENCE [LARGE SCALE GENOMIC DNA]</scope>
    <source>
        <strain evidence="2 3">AM-OR11-026</strain>
    </source>
</reference>
<proteinExistence type="predicted"/>
<dbReference type="AlphaFoldDB" id="A0A1B7MMC1"/>
<protein>
    <submittedName>
        <fullName evidence="2">Uncharacterized protein</fullName>
    </submittedName>
</protein>
<evidence type="ECO:0000256" key="1">
    <source>
        <dbReference type="SAM" id="MobiDB-lite"/>
    </source>
</evidence>
<dbReference type="Proteomes" id="UP000092154">
    <property type="component" value="Unassembled WGS sequence"/>
</dbReference>
<sequence>MIKRMQFTINAPPDSFPATSSSSDTFSSEGSTGCHSKMGKTSESYFGCSINDAIVTIPVYF</sequence>
<keyword evidence="3" id="KW-1185">Reference proteome</keyword>
<name>A0A1B7MMC1_9AGAM</name>
<dbReference type="InParanoid" id="A0A1B7MMC1"/>